<feature type="region of interest" description="Disordered" evidence="1">
    <location>
        <begin position="1"/>
        <end position="20"/>
    </location>
</feature>
<evidence type="ECO:0000256" key="1">
    <source>
        <dbReference type="SAM" id="MobiDB-lite"/>
    </source>
</evidence>
<dbReference type="AlphaFoldDB" id="A0AAI9ULH3"/>
<keyword evidence="3" id="KW-1185">Reference proteome</keyword>
<gene>
    <name evidence="2" type="ORF">CMEL01_02212</name>
</gene>
<evidence type="ECO:0000313" key="2">
    <source>
        <dbReference type="EMBL" id="KAK1459213.1"/>
    </source>
</evidence>
<accession>A0AAI9ULH3</accession>
<feature type="compositionally biased region" description="Low complexity" evidence="1">
    <location>
        <begin position="1"/>
        <end position="15"/>
    </location>
</feature>
<dbReference type="EMBL" id="MLGG01000013">
    <property type="protein sequence ID" value="KAK1459213.1"/>
    <property type="molecule type" value="Genomic_DNA"/>
</dbReference>
<organism evidence="2 3">
    <name type="scientific">Colletotrichum melonis</name>
    <dbReference type="NCBI Taxonomy" id="1209925"/>
    <lineage>
        <taxon>Eukaryota</taxon>
        <taxon>Fungi</taxon>
        <taxon>Dikarya</taxon>
        <taxon>Ascomycota</taxon>
        <taxon>Pezizomycotina</taxon>
        <taxon>Sordariomycetes</taxon>
        <taxon>Hypocreomycetidae</taxon>
        <taxon>Glomerellales</taxon>
        <taxon>Glomerellaceae</taxon>
        <taxon>Colletotrichum</taxon>
        <taxon>Colletotrichum acutatum species complex</taxon>
    </lineage>
</organism>
<sequence length="192" mass="20561">MPASSPKCNSSNCKSQTPGTVPIARATPPWSNFNLTTREAAVSIWRVVGVPITMPLLFPTSAVTALRMYIGRYLVCILAELGPRGFYCKVSELPKDSAWQGICPRCPALRCAKNTGQGTSLEPASRNLTTAYAAARWLQTLIPRPPACCSQWKVAATSLGLPARVSVLAPVSAHLFSACSPPYAHTATQFVL</sequence>
<dbReference type="Proteomes" id="UP001239795">
    <property type="component" value="Unassembled WGS sequence"/>
</dbReference>
<comment type="caution">
    <text evidence="2">The sequence shown here is derived from an EMBL/GenBank/DDBJ whole genome shotgun (WGS) entry which is preliminary data.</text>
</comment>
<name>A0AAI9ULH3_9PEZI</name>
<protein>
    <submittedName>
        <fullName evidence="2">Uncharacterized protein</fullName>
    </submittedName>
</protein>
<evidence type="ECO:0000313" key="3">
    <source>
        <dbReference type="Proteomes" id="UP001239795"/>
    </source>
</evidence>
<proteinExistence type="predicted"/>
<reference evidence="2 3" key="1">
    <citation type="submission" date="2016-10" db="EMBL/GenBank/DDBJ databases">
        <title>The genome sequence of Colletotrichum fioriniae PJ7.</title>
        <authorList>
            <person name="Baroncelli R."/>
        </authorList>
    </citation>
    <scope>NUCLEOTIDE SEQUENCE [LARGE SCALE GENOMIC DNA]</scope>
    <source>
        <strain evidence="2">Col 31</strain>
    </source>
</reference>